<evidence type="ECO:0000259" key="13">
    <source>
        <dbReference type="Pfam" id="PF00725"/>
    </source>
</evidence>
<evidence type="ECO:0000313" key="16">
    <source>
        <dbReference type="Proteomes" id="UP001055117"/>
    </source>
</evidence>
<dbReference type="EC" id="4.2.1.17" evidence="4"/>
<evidence type="ECO:0000256" key="5">
    <source>
        <dbReference type="ARBA" id="ARBA00022832"/>
    </source>
</evidence>
<dbReference type="InterPro" id="IPR001753">
    <property type="entry name" value="Enoyl-CoA_hydra/iso"/>
</dbReference>
<dbReference type="Pfam" id="PF00378">
    <property type="entry name" value="ECH_1"/>
    <property type="match status" value="1"/>
</dbReference>
<evidence type="ECO:0000256" key="10">
    <source>
        <dbReference type="ARBA" id="ARBA00023239"/>
    </source>
</evidence>
<keyword evidence="6" id="KW-0442">Lipid degradation</keyword>
<dbReference type="PROSITE" id="PS00067">
    <property type="entry name" value="3HCDH"/>
    <property type="match status" value="1"/>
</dbReference>
<evidence type="ECO:0000256" key="1">
    <source>
        <dbReference type="ARBA" id="ARBA00005005"/>
    </source>
</evidence>
<proteinExistence type="inferred from homology"/>
<evidence type="ECO:0000256" key="11">
    <source>
        <dbReference type="ARBA" id="ARBA00023268"/>
    </source>
</evidence>
<evidence type="ECO:0000256" key="3">
    <source>
        <dbReference type="ARBA" id="ARBA00008750"/>
    </source>
</evidence>
<accession>A0ABQ4QN53</accession>
<dbReference type="SUPFAM" id="SSF52096">
    <property type="entry name" value="ClpP/crotonase"/>
    <property type="match status" value="1"/>
</dbReference>
<dbReference type="PANTHER" id="PTHR43612:SF3">
    <property type="entry name" value="TRIFUNCTIONAL ENZYME SUBUNIT ALPHA, MITOCHONDRIAL"/>
    <property type="match status" value="1"/>
</dbReference>
<evidence type="ECO:0000256" key="2">
    <source>
        <dbReference type="ARBA" id="ARBA00007005"/>
    </source>
</evidence>
<dbReference type="SUPFAM" id="SSF48179">
    <property type="entry name" value="6-phosphogluconate dehydrogenase C-terminal domain-like"/>
    <property type="match status" value="2"/>
</dbReference>
<dbReference type="InterPro" id="IPR006176">
    <property type="entry name" value="3-OHacyl-CoA_DH_NAD-bd"/>
</dbReference>
<dbReference type="InterPro" id="IPR006108">
    <property type="entry name" value="3HC_DH_C"/>
</dbReference>
<evidence type="ECO:0000256" key="6">
    <source>
        <dbReference type="ARBA" id="ARBA00022963"/>
    </source>
</evidence>
<reference evidence="15 16" key="1">
    <citation type="journal article" date="2021" name="Front. Microbiol.">
        <title>Comprehensive Comparative Genomics and Phenotyping of Methylobacterium Species.</title>
        <authorList>
            <person name="Alessa O."/>
            <person name="Ogura Y."/>
            <person name="Fujitani Y."/>
            <person name="Takami H."/>
            <person name="Hayashi T."/>
            <person name="Sahin N."/>
            <person name="Tani A."/>
        </authorList>
    </citation>
    <scope>NUCLEOTIDE SEQUENCE [LARGE SCALE GENOMIC DNA]</scope>
    <source>
        <strain evidence="15 16">DSM 23679</strain>
    </source>
</reference>
<keyword evidence="9" id="KW-0443">Lipid metabolism</keyword>
<comment type="similarity">
    <text evidence="2">In the central section; belongs to the 3-hydroxyacyl-CoA dehydrogenase family.</text>
</comment>
<protein>
    <recommendedName>
        <fullName evidence="4">enoyl-CoA hydratase</fullName>
        <ecNumber evidence="4">4.2.1.17</ecNumber>
    </recommendedName>
</protein>
<evidence type="ECO:0000313" key="15">
    <source>
        <dbReference type="EMBL" id="GJD46696.1"/>
    </source>
</evidence>
<dbReference type="Pfam" id="PF02737">
    <property type="entry name" value="3HCDH_N"/>
    <property type="match status" value="1"/>
</dbReference>
<comment type="similarity">
    <text evidence="3">In the N-terminal section; belongs to the enoyl-CoA hydratase/isomerase family.</text>
</comment>
<evidence type="ECO:0000256" key="7">
    <source>
        <dbReference type="ARBA" id="ARBA00023002"/>
    </source>
</evidence>
<dbReference type="InterPro" id="IPR050136">
    <property type="entry name" value="FA_oxidation_alpha_subunit"/>
</dbReference>
<evidence type="ECO:0000256" key="12">
    <source>
        <dbReference type="ARBA" id="ARBA00049556"/>
    </source>
</evidence>
<dbReference type="Proteomes" id="UP001055117">
    <property type="component" value="Unassembled WGS sequence"/>
</dbReference>
<dbReference type="Gene3D" id="1.10.1040.50">
    <property type="match status" value="1"/>
</dbReference>
<keyword evidence="11" id="KW-0511">Multifunctional enzyme</keyword>
<comment type="pathway">
    <text evidence="1">Lipid metabolism; fatty acid beta-oxidation.</text>
</comment>
<feature type="domain" description="3-hydroxyacyl-CoA dehydrogenase C-terminal" evidence="13">
    <location>
        <begin position="510"/>
        <end position="607"/>
    </location>
</feature>
<keyword evidence="16" id="KW-1185">Reference proteome</keyword>
<dbReference type="InterPro" id="IPR029045">
    <property type="entry name" value="ClpP/crotonase-like_dom_sf"/>
</dbReference>
<evidence type="ECO:0000256" key="4">
    <source>
        <dbReference type="ARBA" id="ARBA00012076"/>
    </source>
</evidence>
<dbReference type="InterPro" id="IPR036291">
    <property type="entry name" value="NAD(P)-bd_dom_sf"/>
</dbReference>
<dbReference type="PANTHER" id="PTHR43612">
    <property type="entry name" value="TRIFUNCTIONAL ENZYME SUBUNIT ALPHA"/>
    <property type="match status" value="1"/>
</dbReference>
<dbReference type="Pfam" id="PF00725">
    <property type="entry name" value="3HCDH"/>
    <property type="match status" value="1"/>
</dbReference>
<evidence type="ECO:0000256" key="9">
    <source>
        <dbReference type="ARBA" id="ARBA00023098"/>
    </source>
</evidence>
<keyword evidence="10" id="KW-0456">Lyase</keyword>
<comment type="catalytic activity">
    <reaction evidence="12">
        <text>a (3S)-3-hydroxyacyl-CoA + NAD(+) = a 3-oxoacyl-CoA + NADH + H(+)</text>
        <dbReference type="Rhea" id="RHEA:22432"/>
        <dbReference type="ChEBI" id="CHEBI:15378"/>
        <dbReference type="ChEBI" id="CHEBI:57318"/>
        <dbReference type="ChEBI" id="CHEBI:57540"/>
        <dbReference type="ChEBI" id="CHEBI:57945"/>
        <dbReference type="ChEBI" id="CHEBI:90726"/>
        <dbReference type="EC" id="1.1.1.35"/>
    </reaction>
</comment>
<dbReference type="CDD" id="cd06558">
    <property type="entry name" value="crotonase-like"/>
    <property type="match status" value="1"/>
</dbReference>
<dbReference type="EMBL" id="BPQG01000086">
    <property type="protein sequence ID" value="GJD46696.1"/>
    <property type="molecule type" value="Genomic_DNA"/>
</dbReference>
<comment type="caution">
    <text evidence="15">The sequence shown here is derived from an EMBL/GenBank/DDBJ whole genome shotgun (WGS) entry which is preliminary data.</text>
</comment>
<dbReference type="Gene3D" id="3.40.50.720">
    <property type="entry name" value="NAD(P)-binding Rossmann-like Domain"/>
    <property type="match status" value="1"/>
</dbReference>
<dbReference type="RefSeq" id="WP_147830468.1">
    <property type="nucleotide sequence ID" value="NZ_BPQG01000086.1"/>
</dbReference>
<sequence>MNLQNFRFETDADGVALATWDCPGRSMNVITQAVIDEIEAIVDAVVADPAVKGCVITSGKDNFSGGADLTMLQGLGLEYEKLKREQGEEPAMRHFFEASRRLSLVFRKLETCGKPFAAAVSGICLGGAFELALSCHHRVVSDDPKTRVGLPEIKVGLFPGGGGTQRVARLMQTGDALQMLFKGEQIRPAMAKSMGLVHEVAGKDEIVAKAKAWILAGGSAVAPWDVPKFKAPSGKVYSPAGMMIWPPANAIYRRETHDNYPAAKAILASVYEGLQLPMDLGLKVESRYFAMILRTKEAAAMIRTLFISMGELNKGARRPKDVPATSLKKVGVVGAGFMGAGVAYVTANAGLEVVLVDQSSEAAEKGKAYAHALITGQINKGRAKTADRDALLARITASADYADLADCDLVIEAVFEDPRVKAEVIAKVEAVIGPDTIFASNTSTLPISGLAKASSRPEQFVGIHFFSPVEKMMLVEIIKGEATGDRALATALDYVRTVKKTPIVVNDARGFFANRCVGAYILEGHKMLNEGVPPAMIENAGKMAGMPVGPLSLNDEVALDLGLKIAKATEAQLGPDAVDPAQKALLVELVETQGRLGRKNKKGFYDYPEGAPKRLWPGLKDLQPTRLDPDTLDIAELKHRLLVVQALEAARTVGEGVITDPREADVGSILGFGFAPFTGGALSYIDFMGAKDFVALAEGLEAKHGPRFAVPDNLRALAETGGTFYGEAAKKAA</sequence>
<keyword evidence="7" id="KW-0560">Oxidoreductase</keyword>
<keyword evidence="5" id="KW-0276">Fatty acid metabolism</keyword>
<feature type="domain" description="3-hydroxyacyl-CoA dehydrogenase NAD binding" evidence="14">
    <location>
        <begin position="329"/>
        <end position="507"/>
    </location>
</feature>
<dbReference type="Gene3D" id="3.90.226.10">
    <property type="entry name" value="2-enoyl-CoA Hydratase, Chain A, domain 1"/>
    <property type="match status" value="1"/>
</dbReference>
<gene>
    <name evidence="15" type="primary">fadJ_2</name>
    <name evidence="15" type="ORF">AFCDBAGC_4579</name>
</gene>
<evidence type="ECO:0000259" key="14">
    <source>
        <dbReference type="Pfam" id="PF02737"/>
    </source>
</evidence>
<organism evidence="15 16">
    <name type="scientific">Methylobacterium cerastii</name>
    <dbReference type="NCBI Taxonomy" id="932741"/>
    <lineage>
        <taxon>Bacteria</taxon>
        <taxon>Pseudomonadati</taxon>
        <taxon>Pseudomonadota</taxon>
        <taxon>Alphaproteobacteria</taxon>
        <taxon>Hyphomicrobiales</taxon>
        <taxon>Methylobacteriaceae</taxon>
        <taxon>Methylobacterium</taxon>
    </lineage>
</organism>
<keyword evidence="8" id="KW-0520">NAD</keyword>
<evidence type="ECO:0000256" key="8">
    <source>
        <dbReference type="ARBA" id="ARBA00023027"/>
    </source>
</evidence>
<dbReference type="InterPro" id="IPR008927">
    <property type="entry name" value="6-PGluconate_DH-like_C_sf"/>
</dbReference>
<dbReference type="InterPro" id="IPR006180">
    <property type="entry name" value="3-OHacyl-CoA_DH_CS"/>
</dbReference>
<dbReference type="SUPFAM" id="SSF51735">
    <property type="entry name" value="NAD(P)-binding Rossmann-fold domains"/>
    <property type="match status" value="1"/>
</dbReference>
<name>A0ABQ4QN53_9HYPH</name>